<reference evidence="1" key="1">
    <citation type="submission" date="2020-05" db="UniProtKB">
        <authorList>
            <consortium name="EnsemblMetazoa"/>
        </authorList>
    </citation>
    <scope>IDENTIFICATION</scope>
    <source>
        <strain evidence="1">Yale</strain>
    </source>
</reference>
<accession>A0A1B0GFZ0</accession>
<dbReference type="Proteomes" id="UP000092444">
    <property type="component" value="Unassembled WGS sequence"/>
</dbReference>
<organism evidence="1 2">
    <name type="scientific">Glossina morsitans morsitans</name>
    <name type="common">Savannah tsetse fly</name>
    <dbReference type="NCBI Taxonomy" id="37546"/>
    <lineage>
        <taxon>Eukaryota</taxon>
        <taxon>Metazoa</taxon>
        <taxon>Ecdysozoa</taxon>
        <taxon>Arthropoda</taxon>
        <taxon>Hexapoda</taxon>
        <taxon>Insecta</taxon>
        <taxon>Pterygota</taxon>
        <taxon>Neoptera</taxon>
        <taxon>Endopterygota</taxon>
        <taxon>Diptera</taxon>
        <taxon>Brachycera</taxon>
        <taxon>Muscomorpha</taxon>
        <taxon>Hippoboscoidea</taxon>
        <taxon>Glossinidae</taxon>
        <taxon>Glossina</taxon>
    </lineage>
</organism>
<evidence type="ECO:0000313" key="1">
    <source>
        <dbReference type="EnsemblMetazoa" id="GMOY012263-PA"/>
    </source>
</evidence>
<dbReference type="EnsemblMetazoa" id="GMOY012263-RA">
    <property type="protein sequence ID" value="GMOY012263-PA"/>
    <property type="gene ID" value="GMOY012263"/>
</dbReference>
<evidence type="ECO:0000313" key="2">
    <source>
        <dbReference type="Proteomes" id="UP000092444"/>
    </source>
</evidence>
<keyword evidence="2" id="KW-1185">Reference proteome</keyword>
<sequence length="70" mass="8104">MFLVEANVQPSLFLFDQWRHCCYVLFCIFSFIVTSSEPLFSSFLELHLESAITSPLAHYCLKLCQVNVLL</sequence>
<protein>
    <submittedName>
        <fullName evidence="1">Uncharacterized protein</fullName>
    </submittedName>
</protein>
<dbReference type="VEuPathDB" id="VectorBase:GMOY012263"/>
<dbReference type="EMBL" id="CCAG010014319">
    <property type="status" value="NOT_ANNOTATED_CDS"/>
    <property type="molecule type" value="Genomic_DNA"/>
</dbReference>
<proteinExistence type="predicted"/>
<dbReference type="AlphaFoldDB" id="A0A1B0GFZ0"/>
<name>A0A1B0GFZ0_GLOMM</name>